<dbReference type="SUPFAM" id="SSF48452">
    <property type="entry name" value="TPR-like"/>
    <property type="match status" value="1"/>
</dbReference>
<dbReference type="Gene3D" id="3.10.450.50">
    <property type="match status" value="1"/>
</dbReference>
<evidence type="ECO:0000256" key="1">
    <source>
        <dbReference type="ARBA" id="ARBA00022737"/>
    </source>
</evidence>
<keyword evidence="1" id="KW-0677">Repeat</keyword>
<feature type="repeat" description="TPR" evidence="3">
    <location>
        <begin position="90"/>
        <end position="123"/>
    </location>
</feature>
<feature type="chain" id="PRO_5028857711" evidence="5">
    <location>
        <begin position="24"/>
        <end position="372"/>
    </location>
</feature>
<dbReference type="InterPro" id="IPR032710">
    <property type="entry name" value="NTF2-like_dom_sf"/>
</dbReference>
<evidence type="ECO:0000256" key="3">
    <source>
        <dbReference type="PROSITE-ProRule" id="PRU00339"/>
    </source>
</evidence>
<dbReference type="PROSITE" id="PS50005">
    <property type="entry name" value="TPR"/>
    <property type="match status" value="1"/>
</dbReference>
<dbReference type="Pfam" id="PF24125">
    <property type="entry name" value="Cds6_C"/>
    <property type="match status" value="1"/>
</dbReference>
<feature type="compositionally biased region" description="Low complexity" evidence="4">
    <location>
        <begin position="190"/>
        <end position="255"/>
    </location>
</feature>
<dbReference type="InterPro" id="IPR019734">
    <property type="entry name" value="TPR_rpt"/>
</dbReference>
<evidence type="ECO:0000313" key="8">
    <source>
        <dbReference type="Proteomes" id="UP000509597"/>
    </source>
</evidence>
<reference evidence="7 8" key="1">
    <citation type="submission" date="2020-07" db="EMBL/GenBank/DDBJ databases">
        <title>Complete genome sequence of Chitinibacter sp. 2T18.</title>
        <authorList>
            <person name="Bae J.-W."/>
            <person name="Choi J.-W."/>
        </authorList>
    </citation>
    <scope>NUCLEOTIDE SEQUENCE [LARGE SCALE GENOMIC DNA]</scope>
    <source>
        <strain evidence="7 8">2T18</strain>
    </source>
</reference>
<evidence type="ECO:0000259" key="6">
    <source>
        <dbReference type="Pfam" id="PF24125"/>
    </source>
</evidence>
<dbReference type="InterPro" id="IPR011990">
    <property type="entry name" value="TPR-like_helical_dom_sf"/>
</dbReference>
<evidence type="ECO:0000256" key="4">
    <source>
        <dbReference type="SAM" id="MobiDB-lite"/>
    </source>
</evidence>
<keyword evidence="5" id="KW-0732">Signal</keyword>
<dbReference type="Gene3D" id="1.25.40.10">
    <property type="entry name" value="Tetratricopeptide repeat domain"/>
    <property type="match status" value="1"/>
</dbReference>
<feature type="region of interest" description="Disordered" evidence="4">
    <location>
        <begin position="185"/>
        <end position="262"/>
    </location>
</feature>
<dbReference type="InterPro" id="IPR056203">
    <property type="entry name" value="Cds6_C"/>
</dbReference>
<evidence type="ECO:0000256" key="5">
    <source>
        <dbReference type="SAM" id="SignalP"/>
    </source>
</evidence>
<accession>A0A7H9BNE1</accession>
<dbReference type="PANTHER" id="PTHR44943:SF8">
    <property type="entry name" value="TPR REPEAT-CONTAINING PROTEIN MJ0263"/>
    <property type="match status" value="1"/>
</dbReference>
<name>A0A7H9BNE1_9NEIS</name>
<keyword evidence="2 3" id="KW-0802">TPR repeat</keyword>
<dbReference type="Proteomes" id="UP000509597">
    <property type="component" value="Chromosome"/>
</dbReference>
<keyword evidence="8" id="KW-1185">Reference proteome</keyword>
<gene>
    <name evidence="7" type="ORF">HQ393_07515</name>
</gene>
<evidence type="ECO:0000256" key="2">
    <source>
        <dbReference type="ARBA" id="ARBA00022803"/>
    </source>
</evidence>
<dbReference type="SMART" id="SM00028">
    <property type="entry name" value="TPR"/>
    <property type="match status" value="3"/>
</dbReference>
<feature type="signal peptide" evidence="5">
    <location>
        <begin position="1"/>
        <end position="23"/>
    </location>
</feature>
<evidence type="ECO:0000313" key="7">
    <source>
        <dbReference type="EMBL" id="QLG89866.1"/>
    </source>
</evidence>
<dbReference type="SUPFAM" id="SSF54427">
    <property type="entry name" value="NTF2-like"/>
    <property type="match status" value="1"/>
</dbReference>
<protein>
    <submittedName>
        <fullName evidence="7">Tetratricopeptide repeat protein</fullName>
    </submittedName>
</protein>
<dbReference type="EMBL" id="CP058627">
    <property type="protein sequence ID" value="QLG89866.1"/>
    <property type="molecule type" value="Genomic_DNA"/>
</dbReference>
<proteinExistence type="predicted"/>
<sequence>MPMYALRSVIAALPLLFSMAAYAGDSEDIQQLIRAKQFPQALERADKALSKSPKDAQLRFLRGIALSELGRTDEAIKVFTKLSEDYPQLPEPYNNLAVLYANKGQLDKSRAALQMAIQTNPSYAIAHENLGDLYARLASQAYDKALQLEGANSQVQTKLKLVDSLFSQQGNRSPIAPVAAPVAPSPVAKPAPTTAVVSKPAPTATPTAVVTAKPTAAPKATATPKPTAAPTTAPTAKATAAPTATPKASPAPSEAPKTDNAARQQVIASVEGWASAWSRQNVNGYINSYSKNFKAPGGRAAWKKDRQAKISAPKSIDVNVRDIKVDMVDDNTAKVRLRQDYKSDRLSTSTTKTLILEKSGGRWLIREERIGG</sequence>
<dbReference type="Pfam" id="PF14559">
    <property type="entry name" value="TPR_19"/>
    <property type="match status" value="1"/>
</dbReference>
<dbReference type="InterPro" id="IPR051685">
    <property type="entry name" value="Ycf3/AcsC/BcsC/TPR_MFPF"/>
</dbReference>
<organism evidence="7 8">
    <name type="scientific">Chitinibacter bivalviorum</name>
    <dbReference type="NCBI Taxonomy" id="2739434"/>
    <lineage>
        <taxon>Bacteria</taxon>
        <taxon>Pseudomonadati</taxon>
        <taxon>Pseudomonadota</taxon>
        <taxon>Betaproteobacteria</taxon>
        <taxon>Neisseriales</taxon>
        <taxon>Chitinibacteraceae</taxon>
        <taxon>Chitinibacter</taxon>
    </lineage>
</organism>
<dbReference type="AlphaFoldDB" id="A0A7H9BNE1"/>
<dbReference type="Pfam" id="PF13414">
    <property type="entry name" value="TPR_11"/>
    <property type="match status" value="1"/>
</dbReference>
<dbReference type="PANTHER" id="PTHR44943">
    <property type="entry name" value="CELLULOSE SYNTHASE OPERON PROTEIN C"/>
    <property type="match status" value="1"/>
</dbReference>
<dbReference type="KEGG" id="chiz:HQ393_07515"/>
<feature type="domain" description="Cds6 C-terminal" evidence="6">
    <location>
        <begin position="266"/>
        <end position="368"/>
    </location>
</feature>